<dbReference type="Proteomes" id="UP000269352">
    <property type="component" value="Unassembled WGS sequence"/>
</dbReference>
<dbReference type="SUPFAM" id="SSF52540">
    <property type="entry name" value="P-loop containing nucleoside triphosphate hydrolases"/>
    <property type="match status" value="1"/>
</dbReference>
<dbReference type="InterPro" id="IPR027417">
    <property type="entry name" value="P-loop_NTPase"/>
</dbReference>
<accession>A0A388T9Z6</accession>
<dbReference type="FunFam" id="3.40.50.300:FF:000285">
    <property type="entry name" value="Sporulation initiation inhibitor Soj"/>
    <property type="match status" value="1"/>
</dbReference>
<sequence length="254" mass="27435">MGTIFAIVNQKGGVGKTTTAINLGTALAESGKAVLLIDTDPQANSTSGVGIDENKIEYSLYDLYLGRKDALEVLYPTSVKNLHILPCSPDLAGVEAELMSEDGRERHLKNALAAVQDGYDFILIDCPPSLGLLTLNALVAATRILVPVQCEFFALEGLTRLMTTLAMIKDKINPALDIEGIVLTMHDPRTALSRQVVEEARRHLGDKVFKTVIPRNVRISEAPSYGQPISVYAGKSKGADAYENLAKELIAHGY</sequence>
<evidence type="ECO:0000313" key="4">
    <source>
        <dbReference type="Proteomes" id="UP000269352"/>
    </source>
</evidence>
<protein>
    <submittedName>
        <fullName evidence="3">Chromosome partitioning protein ParA</fullName>
    </submittedName>
</protein>
<name>A0A388T9Z6_TERA1</name>
<dbReference type="PANTHER" id="PTHR13696">
    <property type="entry name" value="P-LOOP CONTAINING NUCLEOSIDE TRIPHOSPHATE HYDROLASE"/>
    <property type="match status" value="1"/>
</dbReference>
<comment type="similarity">
    <text evidence="1">Belongs to the ParA family.</text>
</comment>
<comment type="caution">
    <text evidence="3">The sequence shown here is derived from an EMBL/GenBank/DDBJ whole genome shotgun (WGS) entry which is preliminary data.</text>
</comment>
<dbReference type="Gene3D" id="3.40.50.300">
    <property type="entry name" value="P-loop containing nucleotide triphosphate hydrolases"/>
    <property type="match status" value="1"/>
</dbReference>
<dbReference type="AlphaFoldDB" id="A0A388T9Z6"/>
<organism evidence="3 4">
    <name type="scientific">Termititenax aidoneus</name>
    <dbReference type="NCBI Taxonomy" id="2218524"/>
    <lineage>
        <taxon>Bacteria</taxon>
        <taxon>Bacillati</taxon>
        <taxon>Candidatus Margulisiibacteriota</taxon>
        <taxon>Candidatus Termititenacia</taxon>
        <taxon>Candidatus Termititenacales</taxon>
        <taxon>Candidatus Termititenacaceae</taxon>
        <taxon>Candidatus Termititenax</taxon>
    </lineage>
</organism>
<dbReference type="CDD" id="cd02042">
    <property type="entry name" value="ParAB_family"/>
    <property type="match status" value="1"/>
</dbReference>
<dbReference type="InterPro" id="IPR025669">
    <property type="entry name" value="AAA_dom"/>
</dbReference>
<dbReference type="PANTHER" id="PTHR13696:SF52">
    <property type="entry name" value="PARA FAMILY PROTEIN CT_582"/>
    <property type="match status" value="1"/>
</dbReference>
<evidence type="ECO:0000259" key="2">
    <source>
        <dbReference type="Pfam" id="PF13614"/>
    </source>
</evidence>
<feature type="domain" description="AAA" evidence="2">
    <location>
        <begin position="3"/>
        <end position="178"/>
    </location>
</feature>
<reference evidence="3 4" key="1">
    <citation type="journal article" date="2019" name="ISME J.">
        <title>Genome analyses of uncultured TG2/ZB3 bacteria in 'Margulisbacteria' specifically attached to ectosymbiotic spirochetes of protists in the termite gut.</title>
        <authorList>
            <person name="Utami Y.D."/>
            <person name="Kuwahara H."/>
            <person name="Igai K."/>
            <person name="Murakami T."/>
            <person name="Sugaya K."/>
            <person name="Morikawa T."/>
            <person name="Nagura Y."/>
            <person name="Yuki M."/>
            <person name="Deevong P."/>
            <person name="Inoue T."/>
            <person name="Kihara K."/>
            <person name="Lo N."/>
            <person name="Yamada A."/>
            <person name="Ohkuma M."/>
            <person name="Hongoh Y."/>
        </authorList>
    </citation>
    <scope>NUCLEOTIDE SEQUENCE [LARGE SCALE GENOMIC DNA]</scope>
    <source>
        <strain evidence="3">NkOx7-01</strain>
    </source>
</reference>
<dbReference type="EMBL" id="BGZN01000010">
    <property type="protein sequence ID" value="GBR73400.1"/>
    <property type="molecule type" value="Genomic_DNA"/>
</dbReference>
<evidence type="ECO:0000256" key="1">
    <source>
        <dbReference type="ARBA" id="ARBA00006976"/>
    </source>
</evidence>
<gene>
    <name evidence="3" type="primary">parA</name>
    <name evidence="3" type="ORF">NO1_0789</name>
</gene>
<dbReference type="Pfam" id="PF13614">
    <property type="entry name" value="AAA_31"/>
    <property type="match status" value="1"/>
</dbReference>
<keyword evidence="4" id="KW-1185">Reference proteome</keyword>
<evidence type="ECO:0000313" key="3">
    <source>
        <dbReference type="EMBL" id="GBR73400.1"/>
    </source>
</evidence>
<dbReference type="PIRSF" id="PIRSF009320">
    <property type="entry name" value="Nuc_binding_HP_1000"/>
    <property type="match status" value="1"/>
</dbReference>
<proteinExistence type="inferred from homology"/>
<dbReference type="InterPro" id="IPR050678">
    <property type="entry name" value="DNA_Partitioning_ATPase"/>
</dbReference>